<dbReference type="Pfam" id="PF06889">
    <property type="entry name" value="DUF1266"/>
    <property type="match status" value="1"/>
</dbReference>
<protein>
    <recommendedName>
        <fullName evidence="2">DUF1266 domain-containing protein</fullName>
    </recommendedName>
</protein>
<evidence type="ECO:0000256" key="1">
    <source>
        <dbReference type="SAM" id="MobiDB-lite"/>
    </source>
</evidence>
<accession>A0ABM8B6R3</accession>
<feature type="domain" description="DUF1266" evidence="2">
    <location>
        <begin position="179"/>
        <end position="274"/>
    </location>
</feature>
<evidence type="ECO:0000313" key="3">
    <source>
        <dbReference type="EMBL" id="BDR52536.1"/>
    </source>
</evidence>
<organism evidence="3 4">
    <name type="scientific">Bombiscardovia nodaiensis</name>
    <dbReference type="NCBI Taxonomy" id="2932181"/>
    <lineage>
        <taxon>Bacteria</taxon>
        <taxon>Bacillati</taxon>
        <taxon>Actinomycetota</taxon>
        <taxon>Actinomycetes</taxon>
        <taxon>Bifidobacteriales</taxon>
        <taxon>Bifidobacteriaceae</taxon>
        <taxon>Bombiscardovia</taxon>
    </lineage>
</organism>
<dbReference type="InterPro" id="IPR009677">
    <property type="entry name" value="DUF1266"/>
</dbReference>
<gene>
    <name evidence="3" type="ORF">KIM372_04430</name>
</gene>
<keyword evidence="4" id="KW-1185">Reference proteome</keyword>
<dbReference type="EMBL" id="AP026798">
    <property type="protein sequence ID" value="BDR52536.1"/>
    <property type="molecule type" value="Genomic_DNA"/>
</dbReference>
<dbReference type="Proteomes" id="UP001321766">
    <property type="component" value="Chromosome"/>
</dbReference>
<evidence type="ECO:0000313" key="4">
    <source>
        <dbReference type="Proteomes" id="UP001321766"/>
    </source>
</evidence>
<evidence type="ECO:0000259" key="2">
    <source>
        <dbReference type="Pfam" id="PF06889"/>
    </source>
</evidence>
<proteinExistence type="predicted"/>
<feature type="compositionally biased region" description="Polar residues" evidence="1">
    <location>
        <begin position="30"/>
        <end position="44"/>
    </location>
</feature>
<sequence length="283" mass="31096">MASIFKQMKDLIRDSWNEADEDSAAEQKALASTENAAGASSSQPGPEPNAGQPESEEAQAAQQTLERIAGLPQAEIFACSLAAPFRASACYDWFSLFKSSRQDPDPTVVPFHLYSFGQDSGLTQEQADMLRQQQERSFGIERDEDVLKIGKNFLTLTGISLPSLDGVEEMPSPLDGFTFEREDDGVNAWLVSAFASLLVSGTECNGLSKEQAVQILSELAPVVLRNYQDWEQYAFDFLKTDQLLGINKGRGAKLLRNTVESLGFKSGSPWVRYPLSSYRSMAA</sequence>
<feature type="region of interest" description="Disordered" evidence="1">
    <location>
        <begin position="16"/>
        <end position="61"/>
    </location>
</feature>
<reference evidence="3 4" key="1">
    <citation type="journal article" date="2023" name="Microbiol. Spectr.">
        <title>Symbiosis of Carpenter Bees with Uncharacterized Lactic Acid Bacteria Showing NAD Auxotrophy.</title>
        <authorList>
            <person name="Kawasaki S."/>
            <person name="Ozawa K."/>
            <person name="Mori T."/>
            <person name="Yamamoto A."/>
            <person name="Ito M."/>
            <person name="Ohkuma M."/>
            <person name="Sakamoto M."/>
            <person name="Matsutani M."/>
        </authorList>
    </citation>
    <scope>NUCLEOTIDE SEQUENCE [LARGE SCALE GENOMIC DNA]</scope>
    <source>
        <strain evidence="3 4">Kim37-2</strain>
    </source>
</reference>
<name>A0ABM8B6R3_9BIFI</name>
<feature type="compositionally biased region" description="Low complexity" evidence="1">
    <location>
        <begin position="50"/>
        <end position="61"/>
    </location>
</feature>